<dbReference type="RefSeq" id="WP_369610336.1">
    <property type="nucleotide sequence ID" value="NZ_AP031322.1"/>
</dbReference>
<dbReference type="EMBL" id="AP031322">
    <property type="protein sequence ID" value="BFH72085.1"/>
    <property type="molecule type" value="Genomic_DNA"/>
</dbReference>
<proteinExistence type="predicted"/>
<reference evidence="1" key="1">
    <citation type="submission" date="2024-03" db="EMBL/GenBank/DDBJ databases">
        <title>Complete genome sequence of Sulfurisphaera javensis strain KD-1.</title>
        <authorList>
            <person name="Sakai H."/>
            <person name="Nur N."/>
            <person name="Suwanto A."/>
            <person name="Kurosawa N."/>
        </authorList>
    </citation>
    <scope>NUCLEOTIDE SEQUENCE</scope>
    <source>
        <strain evidence="1">KD-1</strain>
    </source>
</reference>
<organism evidence="1">
    <name type="scientific">Sulfurisphaera javensis</name>
    <dbReference type="NCBI Taxonomy" id="2049879"/>
    <lineage>
        <taxon>Archaea</taxon>
        <taxon>Thermoproteota</taxon>
        <taxon>Thermoprotei</taxon>
        <taxon>Sulfolobales</taxon>
        <taxon>Sulfolobaceae</taxon>
        <taxon>Sulfurisphaera</taxon>
    </lineage>
</organism>
<protein>
    <submittedName>
        <fullName evidence="1">Uncharacterized protein</fullName>
    </submittedName>
</protein>
<sequence>MEIPKVERGISSVDDFKNALQDLEKSVISILPMYNYYSYVIMTTRHVLGPMLMSAHKELFENVLLQKFLDIRRMEIVPSDKRIAIYFHNKNGIADILFKLLWYFSFLRNK</sequence>
<gene>
    <name evidence="1" type="ORF">SJAV_00290</name>
</gene>
<name>A0AAT9GMR5_9CREN</name>
<accession>A0AAT9GMR5</accession>
<dbReference type="AlphaFoldDB" id="A0AAT9GMR5"/>
<dbReference type="KEGG" id="sjv:SJAV_00290"/>
<evidence type="ECO:0000313" key="1">
    <source>
        <dbReference type="EMBL" id="BFH72085.1"/>
    </source>
</evidence>
<dbReference type="GeneID" id="92352963"/>